<evidence type="ECO:0000256" key="2">
    <source>
        <dbReference type="ARBA" id="ARBA00022475"/>
    </source>
</evidence>
<accession>A0ABT1W8Q0</accession>
<protein>
    <submittedName>
        <fullName evidence="8">LptF/LptG family permease</fullName>
    </submittedName>
</protein>
<keyword evidence="3 7" id="KW-0812">Transmembrane</keyword>
<feature type="transmembrane region" description="Helical" evidence="7">
    <location>
        <begin position="83"/>
        <end position="105"/>
    </location>
</feature>
<dbReference type="PANTHER" id="PTHR33529">
    <property type="entry name" value="SLR0882 PROTEIN-RELATED"/>
    <property type="match status" value="1"/>
</dbReference>
<evidence type="ECO:0000256" key="7">
    <source>
        <dbReference type="SAM" id="Phobius"/>
    </source>
</evidence>
<evidence type="ECO:0000256" key="5">
    <source>
        <dbReference type="ARBA" id="ARBA00023136"/>
    </source>
</evidence>
<dbReference type="Pfam" id="PF03739">
    <property type="entry name" value="LptF_LptG"/>
    <property type="match status" value="1"/>
</dbReference>
<evidence type="ECO:0000256" key="6">
    <source>
        <dbReference type="SAM" id="MobiDB-lite"/>
    </source>
</evidence>
<name>A0ABT1W8Q0_9PROT</name>
<dbReference type="EMBL" id="JAMSKV010000007">
    <property type="protein sequence ID" value="MCQ8278612.1"/>
    <property type="molecule type" value="Genomic_DNA"/>
</dbReference>
<evidence type="ECO:0000256" key="3">
    <source>
        <dbReference type="ARBA" id="ARBA00022692"/>
    </source>
</evidence>
<feature type="compositionally biased region" description="Basic and acidic residues" evidence="6">
    <location>
        <begin position="193"/>
        <end position="205"/>
    </location>
</feature>
<evidence type="ECO:0000313" key="8">
    <source>
        <dbReference type="EMBL" id="MCQ8278612.1"/>
    </source>
</evidence>
<comment type="subcellular location">
    <subcellularLocation>
        <location evidence="1">Cell membrane</location>
        <topology evidence="1">Multi-pass membrane protein</topology>
    </subcellularLocation>
</comment>
<feature type="transmembrane region" description="Helical" evidence="7">
    <location>
        <begin position="254"/>
        <end position="273"/>
    </location>
</feature>
<keyword evidence="2" id="KW-1003">Cell membrane</keyword>
<gene>
    <name evidence="8" type="ORF">NFI95_09125</name>
</gene>
<evidence type="ECO:0000256" key="1">
    <source>
        <dbReference type="ARBA" id="ARBA00004651"/>
    </source>
</evidence>
<organism evidence="8 9">
    <name type="scientific">Endosaccharibacter trunci</name>
    <dbReference type="NCBI Taxonomy" id="2812733"/>
    <lineage>
        <taxon>Bacteria</taxon>
        <taxon>Pseudomonadati</taxon>
        <taxon>Pseudomonadota</taxon>
        <taxon>Alphaproteobacteria</taxon>
        <taxon>Acetobacterales</taxon>
        <taxon>Acetobacteraceae</taxon>
        <taxon>Endosaccharibacter</taxon>
    </lineage>
</organism>
<keyword evidence="9" id="KW-1185">Reference proteome</keyword>
<sequence>MAGTTLALTAILQLLDLLDQASAIVSHRGVAAIGHYVLLRFPALLAGTVPLGVLAGAMLCFNRLASGAEMVALRATGASLVRIIRVLLPACVLIALVQLVLQAALAPGAERALSNWWTRISPPDASPADESLWFRFGDEVVSVGSVSADGRTIRRLMIVHRSPDGDLLDRIDAAEARFRNGGYMLRDVSVSRPDGKDAEHSDARPWPDAPSPANMIDVARPVIAQTPGRLIRILQNRWASPHGPLAAWTALDSLAIALLDPLLMVLLAAPLLLSPPRASGNGMQMLRVVALGLGYLGLSGLLAAMGESGALPPLLATTASPLLFGAFALATVLQRDAGA</sequence>
<keyword evidence="5 7" id="KW-0472">Membrane</keyword>
<feature type="transmembrane region" description="Helical" evidence="7">
    <location>
        <begin position="39"/>
        <end position="62"/>
    </location>
</feature>
<proteinExistence type="predicted"/>
<reference evidence="8 9" key="1">
    <citation type="submission" date="2022-06" db="EMBL/GenBank/DDBJ databases">
        <title>Endosaccharibacter gen. nov., sp. nov., endophytic bacteria isolated from sugarcane.</title>
        <authorList>
            <person name="Pitiwittayakul N."/>
            <person name="Yukphan P."/>
            <person name="Charoenyingcharoen P."/>
            <person name="Tanasupawat S."/>
        </authorList>
    </citation>
    <scope>NUCLEOTIDE SEQUENCE [LARGE SCALE GENOMIC DNA]</scope>
    <source>
        <strain evidence="8 9">KSS8</strain>
    </source>
</reference>
<evidence type="ECO:0000313" key="9">
    <source>
        <dbReference type="Proteomes" id="UP001524587"/>
    </source>
</evidence>
<comment type="caution">
    <text evidence="8">The sequence shown here is derived from an EMBL/GenBank/DDBJ whole genome shotgun (WGS) entry which is preliminary data.</text>
</comment>
<evidence type="ECO:0000256" key="4">
    <source>
        <dbReference type="ARBA" id="ARBA00022989"/>
    </source>
</evidence>
<feature type="transmembrane region" description="Helical" evidence="7">
    <location>
        <begin position="285"/>
        <end position="305"/>
    </location>
</feature>
<feature type="region of interest" description="Disordered" evidence="6">
    <location>
        <begin position="189"/>
        <end position="211"/>
    </location>
</feature>
<keyword evidence="4 7" id="KW-1133">Transmembrane helix</keyword>
<feature type="transmembrane region" description="Helical" evidence="7">
    <location>
        <begin position="311"/>
        <end position="333"/>
    </location>
</feature>
<dbReference type="InterPro" id="IPR005495">
    <property type="entry name" value="LptG/LptF_permease"/>
</dbReference>
<dbReference type="PANTHER" id="PTHR33529:SF2">
    <property type="entry name" value="LIPOPOLYSACCHARIDE EXPORT SYSTEM PERMEASE PROTEIN LPTG"/>
    <property type="match status" value="1"/>
</dbReference>
<dbReference type="Proteomes" id="UP001524587">
    <property type="component" value="Unassembled WGS sequence"/>
</dbReference>